<feature type="transmembrane region" description="Helical" evidence="1">
    <location>
        <begin position="53"/>
        <end position="72"/>
    </location>
</feature>
<feature type="transmembrane region" description="Helical" evidence="1">
    <location>
        <begin position="160"/>
        <end position="180"/>
    </location>
</feature>
<reference evidence="3" key="1">
    <citation type="submission" date="2011-03" db="EMBL/GenBank/DDBJ databases">
        <title>Draft genome sequence of Brevundimonas diminuta.</title>
        <authorList>
            <person name="Brown P.J.B."/>
            <person name="Buechlein A."/>
            <person name="Hemmerich C."/>
            <person name="Brun Y.V."/>
        </authorList>
    </citation>
    <scope>NUCLEOTIDE SEQUENCE [LARGE SCALE GENOMIC DNA]</scope>
    <source>
        <strain evidence="3">C19</strain>
    </source>
</reference>
<keyword evidence="3" id="KW-1185">Reference proteome</keyword>
<dbReference type="OrthoDB" id="8114024at2"/>
<dbReference type="GO" id="GO:0016020">
    <property type="term" value="C:membrane"/>
    <property type="evidence" value="ECO:0007669"/>
    <property type="project" value="InterPro"/>
</dbReference>
<dbReference type="EMBL" id="GL883077">
    <property type="protein sequence ID" value="EGF91988.1"/>
    <property type="molecule type" value="Genomic_DNA"/>
</dbReference>
<dbReference type="Proteomes" id="UP000006512">
    <property type="component" value="Unassembled WGS sequence"/>
</dbReference>
<keyword evidence="1" id="KW-0812">Transmembrane</keyword>
<evidence type="ECO:0000313" key="2">
    <source>
        <dbReference type="EMBL" id="EGF91988.1"/>
    </source>
</evidence>
<proteinExistence type="predicted"/>
<name>F4QJN7_9CAUL</name>
<feature type="transmembrane region" description="Helical" evidence="1">
    <location>
        <begin position="131"/>
        <end position="153"/>
    </location>
</feature>
<dbReference type="eggNOG" id="ENOG502ZCBP">
    <property type="taxonomic scope" value="Bacteria"/>
</dbReference>
<accession>F4QJN7</accession>
<evidence type="ECO:0000256" key="1">
    <source>
        <dbReference type="SAM" id="Phobius"/>
    </source>
</evidence>
<gene>
    <name evidence="2" type="ORF">ABI_04200</name>
</gene>
<dbReference type="AlphaFoldDB" id="F4QJN7"/>
<sequence length="203" mass="22695">MERIHKLSAAFVFAFLCLHFANHFAGLLGVEFHIQFMQTLRALYYVPVVEYAVLAAFAIQILTGLPLIWEIWTEKKDIIHQFQAASGAVMTLFILTHIGAVLVGRHVLHLDTNFHFAAAGLMSPQWKPVFLGYYGAGVFSLFLHFGCIAYDIFKKANKPVAWLMLLAVSGAGAYVIWLLLQIYSGALYPVEIPADYARLFGKA</sequence>
<protein>
    <submittedName>
        <fullName evidence="2">Putative membrane protein</fullName>
    </submittedName>
</protein>
<dbReference type="HOGENOM" id="CLU_112461_0_0_5"/>
<keyword evidence="1" id="KW-1133">Transmembrane helix</keyword>
<dbReference type="STRING" id="715226.ABI_04200"/>
<dbReference type="SUPFAM" id="SSF81343">
    <property type="entry name" value="Fumarate reductase respiratory complex transmembrane subunits"/>
    <property type="match status" value="1"/>
</dbReference>
<dbReference type="InterPro" id="IPR034804">
    <property type="entry name" value="SQR/QFR_C/D"/>
</dbReference>
<dbReference type="RefSeq" id="WP_006271156.1">
    <property type="nucleotide sequence ID" value="NZ_GL883077.1"/>
</dbReference>
<keyword evidence="1" id="KW-0472">Membrane</keyword>
<feature type="transmembrane region" description="Helical" evidence="1">
    <location>
        <begin position="84"/>
        <end position="104"/>
    </location>
</feature>
<organism evidence="2 3">
    <name type="scientific">Asticcacaulis biprosthecium C19</name>
    <dbReference type="NCBI Taxonomy" id="715226"/>
    <lineage>
        <taxon>Bacteria</taxon>
        <taxon>Pseudomonadati</taxon>
        <taxon>Pseudomonadota</taxon>
        <taxon>Alphaproteobacteria</taxon>
        <taxon>Caulobacterales</taxon>
        <taxon>Caulobacteraceae</taxon>
        <taxon>Asticcacaulis</taxon>
    </lineage>
</organism>
<evidence type="ECO:0000313" key="3">
    <source>
        <dbReference type="Proteomes" id="UP000006512"/>
    </source>
</evidence>